<dbReference type="PANTHER" id="PTHR44051">
    <property type="entry name" value="GLUTATHIONE S-TRANSFERASE-RELATED"/>
    <property type="match status" value="1"/>
</dbReference>
<dbReference type="Pfam" id="PF02798">
    <property type="entry name" value="GST_N"/>
    <property type="match status" value="1"/>
</dbReference>
<dbReference type="InterPro" id="IPR036249">
    <property type="entry name" value="Thioredoxin-like_sf"/>
</dbReference>
<dbReference type="PROSITE" id="PS50404">
    <property type="entry name" value="GST_NTER"/>
    <property type="match status" value="1"/>
</dbReference>
<dbReference type="InterPro" id="IPR004045">
    <property type="entry name" value="Glutathione_S-Trfase_N"/>
</dbReference>
<dbReference type="Proteomes" id="UP000306236">
    <property type="component" value="Unassembled WGS sequence"/>
</dbReference>
<protein>
    <submittedName>
        <fullName evidence="4">Glutathione S-transferase family protein</fullName>
    </submittedName>
</protein>
<dbReference type="Pfam" id="PF00043">
    <property type="entry name" value="GST_C"/>
    <property type="match status" value="1"/>
</dbReference>
<feature type="domain" description="GST N-terminal" evidence="2">
    <location>
        <begin position="1"/>
        <end position="87"/>
    </location>
</feature>
<comment type="caution">
    <text evidence="4">The sequence shown here is derived from an EMBL/GenBank/DDBJ whole genome shotgun (WGS) entry which is preliminary data.</text>
</comment>
<dbReference type="Gene3D" id="1.20.1050.10">
    <property type="match status" value="1"/>
</dbReference>
<dbReference type="AlphaFoldDB" id="A0A4S5BUU2"/>
<dbReference type="GO" id="GO:0016740">
    <property type="term" value="F:transferase activity"/>
    <property type="evidence" value="ECO:0007669"/>
    <property type="project" value="UniProtKB-KW"/>
</dbReference>
<evidence type="ECO:0000313" key="4">
    <source>
        <dbReference type="EMBL" id="THJ36470.1"/>
    </source>
</evidence>
<dbReference type="PANTHER" id="PTHR44051:SF8">
    <property type="entry name" value="GLUTATHIONE S-TRANSFERASE GSTA"/>
    <property type="match status" value="1"/>
</dbReference>
<dbReference type="EMBL" id="SSWX01000001">
    <property type="protein sequence ID" value="THJ36470.1"/>
    <property type="molecule type" value="Genomic_DNA"/>
</dbReference>
<dbReference type="SUPFAM" id="SSF47616">
    <property type="entry name" value="GST C-terminal domain-like"/>
    <property type="match status" value="1"/>
</dbReference>
<gene>
    <name evidence="4" type="ORF">E8K88_00785</name>
</gene>
<keyword evidence="4" id="KW-0808">Transferase</keyword>
<dbReference type="SUPFAM" id="SSF52833">
    <property type="entry name" value="Thioredoxin-like"/>
    <property type="match status" value="1"/>
</dbReference>
<evidence type="ECO:0000259" key="2">
    <source>
        <dbReference type="PROSITE" id="PS50404"/>
    </source>
</evidence>
<dbReference type="SFLD" id="SFLDG00358">
    <property type="entry name" value="Main_(cytGST)"/>
    <property type="match status" value="1"/>
</dbReference>
<evidence type="ECO:0000256" key="1">
    <source>
        <dbReference type="RuleBase" id="RU003494"/>
    </source>
</evidence>
<dbReference type="RefSeq" id="WP_136404729.1">
    <property type="nucleotide sequence ID" value="NZ_SSWX01000001.1"/>
</dbReference>
<dbReference type="InterPro" id="IPR040079">
    <property type="entry name" value="Glutathione_S-Trfase"/>
</dbReference>
<organism evidence="4 5">
    <name type="scientific">Lampropedia aestuarii</name>
    <dbReference type="NCBI Taxonomy" id="2562762"/>
    <lineage>
        <taxon>Bacteria</taxon>
        <taxon>Pseudomonadati</taxon>
        <taxon>Pseudomonadota</taxon>
        <taxon>Betaproteobacteria</taxon>
        <taxon>Burkholderiales</taxon>
        <taxon>Comamonadaceae</taxon>
        <taxon>Lampropedia</taxon>
    </lineage>
</organism>
<dbReference type="InterPro" id="IPR010987">
    <property type="entry name" value="Glutathione-S-Trfase_C-like"/>
</dbReference>
<proteinExistence type="inferred from homology"/>
<name>A0A4S5BUU2_9BURK</name>
<reference evidence="4 5" key="1">
    <citation type="submission" date="2019-04" db="EMBL/GenBank/DDBJ databases">
        <title>Lampropedia sp YIM MLB12 draf genome.</title>
        <authorList>
            <person name="Wang Y.-X."/>
        </authorList>
    </citation>
    <scope>NUCLEOTIDE SEQUENCE [LARGE SCALE GENOMIC DNA]</scope>
    <source>
        <strain evidence="4 5">YIM MLB12</strain>
    </source>
</reference>
<evidence type="ECO:0000259" key="3">
    <source>
        <dbReference type="PROSITE" id="PS50405"/>
    </source>
</evidence>
<keyword evidence="5" id="KW-1185">Reference proteome</keyword>
<feature type="domain" description="GST C-terminal" evidence="3">
    <location>
        <begin position="90"/>
        <end position="214"/>
    </location>
</feature>
<evidence type="ECO:0000313" key="5">
    <source>
        <dbReference type="Proteomes" id="UP000306236"/>
    </source>
</evidence>
<dbReference type="SFLD" id="SFLDG01151">
    <property type="entry name" value="Main.2:_Nu-like"/>
    <property type="match status" value="1"/>
</dbReference>
<dbReference type="InterPro" id="IPR004046">
    <property type="entry name" value="GST_C"/>
</dbReference>
<comment type="similarity">
    <text evidence="1">Belongs to the GST superfamily.</text>
</comment>
<accession>A0A4S5BUU2</accession>
<dbReference type="Gene3D" id="3.40.30.10">
    <property type="entry name" value="Glutaredoxin"/>
    <property type="match status" value="1"/>
</dbReference>
<dbReference type="OrthoDB" id="81087at2"/>
<dbReference type="PROSITE" id="PS50405">
    <property type="entry name" value="GST_CTER"/>
    <property type="match status" value="1"/>
</dbReference>
<dbReference type="SFLD" id="SFLDS00019">
    <property type="entry name" value="Glutathione_Transferase_(cytos"/>
    <property type="match status" value="1"/>
</dbReference>
<sequence length="214" mass="24407">MLDLYTWGTPNGHKVHIMLEECDAQYRIHPVNISNQESIDSQIASLTINKKIPLLVDNNAASNQGPLVIAESGAILIYLAEKYQQFWATEPTARYQTMQWLMFQMSAVGPMMGQCNHFKSRHQSDGGYALARFSAEVARIHAVMEQHVRDHAYFAGSHYSIADMAIFPWLRLSQKLDEAWSARTQLHRWYERIALRPAVQRALHLPDLNSKAAT</sequence>
<dbReference type="InterPro" id="IPR036282">
    <property type="entry name" value="Glutathione-S-Trfase_C_sf"/>
</dbReference>
<dbReference type="CDD" id="cd03048">
    <property type="entry name" value="GST_N_Ure2p_like"/>
    <property type="match status" value="1"/>
</dbReference>